<name>A0A9X0R1I5_9PROT</name>
<dbReference type="Gene3D" id="3.40.50.150">
    <property type="entry name" value="Vaccinia Virus protein VP39"/>
    <property type="match status" value="1"/>
</dbReference>
<evidence type="ECO:0000313" key="3">
    <source>
        <dbReference type="Proteomes" id="UP000600101"/>
    </source>
</evidence>
<dbReference type="SUPFAM" id="SSF53335">
    <property type="entry name" value="S-adenosyl-L-methionine-dependent methyltransferases"/>
    <property type="match status" value="1"/>
</dbReference>
<protein>
    <submittedName>
        <fullName evidence="2">Class I SAM-dependent methyltransferase</fullName>
    </submittedName>
</protein>
<evidence type="ECO:0000313" key="2">
    <source>
        <dbReference type="EMBL" id="MBC4017610.1"/>
    </source>
</evidence>
<evidence type="ECO:0000259" key="1">
    <source>
        <dbReference type="Pfam" id="PF13649"/>
    </source>
</evidence>
<keyword evidence="2" id="KW-0808">Transferase</keyword>
<dbReference type="InterPro" id="IPR041698">
    <property type="entry name" value="Methyltransf_25"/>
</dbReference>
<organism evidence="2 3">
    <name type="scientific">Siccirubricoccus deserti</name>
    <dbReference type="NCBI Taxonomy" id="2013562"/>
    <lineage>
        <taxon>Bacteria</taxon>
        <taxon>Pseudomonadati</taxon>
        <taxon>Pseudomonadota</taxon>
        <taxon>Alphaproteobacteria</taxon>
        <taxon>Acetobacterales</taxon>
        <taxon>Roseomonadaceae</taxon>
        <taxon>Siccirubricoccus</taxon>
    </lineage>
</organism>
<dbReference type="Proteomes" id="UP000600101">
    <property type="component" value="Unassembled WGS sequence"/>
</dbReference>
<proteinExistence type="predicted"/>
<dbReference type="AlphaFoldDB" id="A0A9X0R1I5"/>
<comment type="caution">
    <text evidence="2">The sequence shown here is derived from an EMBL/GenBank/DDBJ whole genome shotgun (WGS) entry which is preliminary data.</text>
</comment>
<reference evidence="2" key="1">
    <citation type="submission" date="2020-08" db="EMBL/GenBank/DDBJ databases">
        <authorList>
            <person name="Hu Y."/>
            <person name="Nguyen S.V."/>
            <person name="Li F."/>
            <person name="Fanning S."/>
        </authorList>
    </citation>
    <scope>NUCLEOTIDE SEQUENCE</scope>
    <source>
        <strain evidence="2">SYSU D8009</strain>
    </source>
</reference>
<dbReference type="CDD" id="cd02440">
    <property type="entry name" value="AdoMet_MTases"/>
    <property type="match status" value="1"/>
</dbReference>
<dbReference type="GO" id="GO:0008168">
    <property type="term" value="F:methyltransferase activity"/>
    <property type="evidence" value="ECO:0007669"/>
    <property type="project" value="UniProtKB-KW"/>
</dbReference>
<dbReference type="RefSeq" id="WP_186772370.1">
    <property type="nucleotide sequence ID" value="NZ_JACOMF010000031.1"/>
</dbReference>
<dbReference type="EMBL" id="JACOMF010000031">
    <property type="protein sequence ID" value="MBC4017610.1"/>
    <property type="molecule type" value="Genomic_DNA"/>
</dbReference>
<dbReference type="GO" id="GO:0032259">
    <property type="term" value="P:methylation"/>
    <property type="evidence" value="ECO:0007669"/>
    <property type="project" value="UniProtKB-KW"/>
</dbReference>
<sequence length="225" mass="25356">MALPDPDSSPDGPRALVTRERLDAAARFAGDIWLPDHPYFDAAEPAIEALWRDAILPFLAGADFTCVLDLATGRGRNARMLLPLSKRLILVDIRPENIAFCRDRFGDDPRISYIANNGYDLREVADGTVTLFYSFDAMVHFDSDVVRAYLAEAQRVLAPGGRAFLHHSNYTGGHDWRVAPHCRAFMSKDMFRHYALKEGLEVLRQRVFDWGGETELDGFTLLRKA</sequence>
<dbReference type="Pfam" id="PF13649">
    <property type="entry name" value="Methyltransf_25"/>
    <property type="match status" value="1"/>
</dbReference>
<keyword evidence="2" id="KW-0489">Methyltransferase</keyword>
<accession>A0A9X0R1I5</accession>
<feature type="domain" description="Methyltransferase" evidence="1">
    <location>
        <begin position="67"/>
        <end position="161"/>
    </location>
</feature>
<keyword evidence="3" id="KW-1185">Reference proteome</keyword>
<dbReference type="InterPro" id="IPR029063">
    <property type="entry name" value="SAM-dependent_MTases_sf"/>
</dbReference>
<gene>
    <name evidence="2" type="ORF">H7965_20070</name>
</gene>